<dbReference type="Proteomes" id="UP000823388">
    <property type="component" value="Chromosome 7K"/>
</dbReference>
<reference evidence="1" key="1">
    <citation type="submission" date="2020-05" db="EMBL/GenBank/DDBJ databases">
        <title>WGS assembly of Panicum virgatum.</title>
        <authorList>
            <person name="Lovell J.T."/>
            <person name="Jenkins J."/>
            <person name="Shu S."/>
            <person name="Juenger T.E."/>
            <person name="Schmutz J."/>
        </authorList>
    </citation>
    <scope>NUCLEOTIDE SEQUENCE</scope>
    <source>
        <strain evidence="1">AP13</strain>
    </source>
</reference>
<dbReference type="PANTHER" id="PTHR45719">
    <property type="entry name" value="GLYCOSYLTRANSFERASE"/>
    <property type="match status" value="1"/>
</dbReference>
<dbReference type="PANTHER" id="PTHR45719:SF8">
    <property type="entry name" value="BETA-GLUCURONOSYLTRANSFERASE GLCAT14C"/>
    <property type="match status" value="1"/>
</dbReference>
<keyword evidence="3" id="KW-1185">Reference proteome</keyword>
<evidence type="ECO:0000313" key="1">
    <source>
        <dbReference type="EMBL" id="KAG2570607.1"/>
    </source>
</evidence>
<comment type="caution">
    <text evidence="1">The sequence shown here is derived from an EMBL/GenBank/DDBJ whole genome shotgun (WGS) entry which is preliminary data.</text>
</comment>
<proteinExistence type="predicted"/>
<dbReference type="EMBL" id="CM029049">
    <property type="protein sequence ID" value="KAG2570607.1"/>
    <property type="molecule type" value="Genomic_DNA"/>
</dbReference>
<name>A0A8T0Q6T5_PANVG</name>
<sequence>MWVNPILFSVRTHLWHHQRYLPLLWRKQVLLGYVLSQSFLKFCLLGWENLPHTLLLYFTNFLASSEGCNHIVICNSQSTTRTP</sequence>
<dbReference type="InterPro" id="IPR044610">
    <property type="entry name" value="GLCAT14A/B/C"/>
</dbReference>
<gene>
    <name evidence="1" type="ORF">PVAP13_7KG031200</name>
    <name evidence="2" type="ORF">PVAP13_7KG038790</name>
</gene>
<dbReference type="AlphaFoldDB" id="A0A8T0Q6T5"/>
<dbReference type="GO" id="GO:0015020">
    <property type="term" value="F:glucuronosyltransferase activity"/>
    <property type="evidence" value="ECO:0007669"/>
    <property type="project" value="InterPro"/>
</dbReference>
<protein>
    <submittedName>
        <fullName evidence="1">Uncharacterized protein</fullName>
    </submittedName>
</protein>
<evidence type="ECO:0000313" key="3">
    <source>
        <dbReference type="Proteomes" id="UP000823388"/>
    </source>
</evidence>
<organism evidence="1 3">
    <name type="scientific">Panicum virgatum</name>
    <name type="common">Blackwell switchgrass</name>
    <dbReference type="NCBI Taxonomy" id="38727"/>
    <lineage>
        <taxon>Eukaryota</taxon>
        <taxon>Viridiplantae</taxon>
        <taxon>Streptophyta</taxon>
        <taxon>Embryophyta</taxon>
        <taxon>Tracheophyta</taxon>
        <taxon>Spermatophyta</taxon>
        <taxon>Magnoliopsida</taxon>
        <taxon>Liliopsida</taxon>
        <taxon>Poales</taxon>
        <taxon>Poaceae</taxon>
        <taxon>PACMAD clade</taxon>
        <taxon>Panicoideae</taxon>
        <taxon>Panicodae</taxon>
        <taxon>Paniceae</taxon>
        <taxon>Panicinae</taxon>
        <taxon>Panicum</taxon>
        <taxon>Panicum sect. Hiantes</taxon>
    </lineage>
</organism>
<accession>A0A8T0Q6T5</accession>
<evidence type="ECO:0000313" key="2">
    <source>
        <dbReference type="EMBL" id="KAG2570705.1"/>
    </source>
</evidence>
<dbReference type="EMBL" id="CM029049">
    <property type="protein sequence ID" value="KAG2570706.1"/>
    <property type="molecule type" value="Genomic_DNA"/>
</dbReference>
<dbReference type="EMBL" id="CM029049">
    <property type="protein sequence ID" value="KAG2570705.1"/>
    <property type="molecule type" value="Genomic_DNA"/>
</dbReference>